<evidence type="ECO:0000256" key="1">
    <source>
        <dbReference type="SAM" id="MobiDB-lite"/>
    </source>
</evidence>
<feature type="region of interest" description="Disordered" evidence="1">
    <location>
        <begin position="529"/>
        <end position="623"/>
    </location>
</feature>
<name>A0AAV9W199_9PEZI</name>
<evidence type="ECO:0000259" key="3">
    <source>
        <dbReference type="Pfam" id="PF24476"/>
    </source>
</evidence>
<keyword evidence="5" id="KW-1185">Reference proteome</keyword>
<organism evidence="4 5">
    <name type="scientific">Arthrobotrys musiformis</name>
    <dbReference type="NCBI Taxonomy" id="47236"/>
    <lineage>
        <taxon>Eukaryota</taxon>
        <taxon>Fungi</taxon>
        <taxon>Dikarya</taxon>
        <taxon>Ascomycota</taxon>
        <taxon>Pezizomycotina</taxon>
        <taxon>Orbiliomycetes</taxon>
        <taxon>Orbiliales</taxon>
        <taxon>Orbiliaceae</taxon>
        <taxon>Arthrobotrys</taxon>
    </lineage>
</organism>
<dbReference type="InterPro" id="IPR035994">
    <property type="entry name" value="Nucleoside_phosphorylase_sf"/>
</dbReference>
<dbReference type="GO" id="GO:0009116">
    <property type="term" value="P:nucleoside metabolic process"/>
    <property type="evidence" value="ECO:0007669"/>
    <property type="project" value="InterPro"/>
</dbReference>
<proteinExistence type="predicted"/>
<dbReference type="InterPro" id="IPR056002">
    <property type="entry name" value="DUF7580"/>
</dbReference>
<dbReference type="Pfam" id="PF01048">
    <property type="entry name" value="PNP_UDP_1"/>
    <property type="match status" value="1"/>
</dbReference>
<feature type="compositionally biased region" description="Polar residues" evidence="1">
    <location>
        <begin position="558"/>
        <end position="584"/>
    </location>
</feature>
<dbReference type="Pfam" id="PF24476">
    <property type="entry name" value="DUF7580"/>
    <property type="match status" value="1"/>
</dbReference>
<dbReference type="EMBL" id="JAVHJL010000007">
    <property type="protein sequence ID" value="KAK6500264.1"/>
    <property type="molecule type" value="Genomic_DNA"/>
</dbReference>
<evidence type="ECO:0008006" key="6">
    <source>
        <dbReference type="Google" id="ProtNLM"/>
    </source>
</evidence>
<dbReference type="SUPFAM" id="SSF53167">
    <property type="entry name" value="Purine and uridine phosphorylases"/>
    <property type="match status" value="1"/>
</dbReference>
<feature type="domain" description="Nucleoside phosphorylase" evidence="2">
    <location>
        <begin position="684"/>
        <end position="799"/>
    </location>
</feature>
<comment type="caution">
    <text evidence="4">The sequence shown here is derived from an EMBL/GenBank/DDBJ whole genome shotgun (WGS) entry which is preliminary data.</text>
</comment>
<evidence type="ECO:0000313" key="4">
    <source>
        <dbReference type="EMBL" id="KAK6500264.1"/>
    </source>
</evidence>
<gene>
    <name evidence="4" type="ORF">TWF481_010609</name>
</gene>
<evidence type="ECO:0000313" key="5">
    <source>
        <dbReference type="Proteomes" id="UP001370758"/>
    </source>
</evidence>
<feature type="compositionally biased region" description="Basic and acidic residues" evidence="1">
    <location>
        <begin position="588"/>
        <end position="598"/>
    </location>
</feature>
<feature type="domain" description="DUF7580" evidence="3">
    <location>
        <begin position="208"/>
        <end position="502"/>
    </location>
</feature>
<dbReference type="GO" id="GO:0003824">
    <property type="term" value="F:catalytic activity"/>
    <property type="evidence" value="ECO:0007669"/>
    <property type="project" value="InterPro"/>
</dbReference>
<protein>
    <recommendedName>
        <fullName evidence="6">Nucleoside phosphorylase domain-containing protein</fullName>
    </recommendedName>
</protein>
<evidence type="ECO:0000259" key="2">
    <source>
        <dbReference type="Pfam" id="PF01048"/>
    </source>
</evidence>
<sequence length="1027" mass="114210">MSASEVPRRVTPEWGILKSLRRHRTRLWNETKYRRFSTARTSVSETERQNNLDLLESGLRNIMSRNDLDTLLDGGLDEPTMGHAQIHLESLCNFMEQNVSATDSSYPQCKLPGTTSKYYRLEALLNELANTNWAFVMVSGTVRKLFQSFSPGAENKDIESFNEFFSNLTQPSVADIYFPTKTLPFDSAGPGPGTGHPQDQLAATFDGLDVLLSQFNDSLNCKGHHVLLQLPELNITASDERFRASRLELFLSTCRLPSLWLEGQLDTLSPADNTDLYPISGQLCDHIHATREIGDRLYLTVSNKEICIRDNSHYSDGEDNYSKLHAGKQPSKTLKELLEKGAFNSSIFGYRGTRFTENEKQDLAATLISNLALSLVSSRIKCWDSDAIYFLAEPNGECIRSCPYALCMFHSKQDFDKKCPNETQKLGLTLEDADFERLAKLLLEIRGWSLPSDIALLATIESEMYNNLGNQPYLRAVHDCLKFRNLYQRHVDLKASRGQTVDAVAAVKHIISAILKGIRLPMQQILRRKRQLDDGDQPEYAISSDHGQLGMSAEPRVQRSQSPYEPNHPHISNSQQTYRNSQAPTKRVRFEYRNEERLGPTLGLPPEANMLQSHPDPQTRDYSPKLAPNMQIHTTTRPGSPGPLRGLSTTLDQLRNPENTIGRSLPNLLGGRPPPPADNRDFEIAIICALTLEADAVEGLFDLHWDNYGYIYRKAPRDPNAYSTGVIGCHNVVLAYMPTMGKSSAASVAANCLSSFTGIKLGLVVGICGAVPFKKGHEILLGDVVISRGIIQYDLGREYSDEFVRKDSLLDNLGRHNSEIQALLAKLQGRRGKTGLQDKTSKYLSALRAELGEETFYPGAAEDKLFESNYRHKHQVSSGCAICAACKQAGDPVCKTAKTSSCAELGCDKTKLVSRNRLKEVLEDTAASGKASSNKPAIHFGLIASGDRVMKCGELRDSIAAKEDIIAFEMEGAGVWDNFPCLVIKGVCDYADSHKNKDWQNYAAAAAAACMKAFLEYWDPNRESVSL</sequence>
<dbReference type="InterPro" id="IPR000845">
    <property type="entry name" value="Nucleoside_phosphorylase_d"/>
</dbReference>
<dbReference type="Gene3D" id="3.40.50.1580">
    <property type="entry name" value="Nucleoside phosphorylase domain"/>
    <property type="match status" value="1"/>
</dbReference>
<dbReference type="AlphaFoldDB" id="A0AAV9W199"/>
<dbReference type="PANTHER" id="PTHR46082">
    <property type="entry name" value="ATP/GTP-BINDING PROTEIN-RELATED"/>
    <property type="match status" value="1"/>
</dbReference>
<dbReference type="InterPro" id="IPR053137">
    <property type="entry name" value="NLR-like"/>
</dbReference>
<dbReference type="Proteomes" id="UP001370758">
    <property type="component" value="Unassembled WGS sequence"/>
</dbReference>
<reference evidence="4 5" key="1">
    <citation type="submission" date="2023-08" db="EMBL/GenBank/DDBJ databases">
        <authorList>
            <person name="Palmer J.M."/>
        </authorList>
    </citation>
    <scope>NUCLEOTIDE SEQUENCE [LARGE SCALE GENOMIC DNA]</scope>
    <source>
        <strain evidence="4 5">TWF481</strain>
    </source>
</reference>
<accession>A0AAV9W199</accession>
<dbReference type="PANTHER" id="PTHR46082:SF6">
    <property type="entry name" value="AAA+ ATPASE DOMAIN-CONTAINING PROTEIN-RELATED"/>
    <property type="match status" value="1"/>
</dbReference>